<sequence>MSEGSSYRIGDMLVQARIDTPQEALVWPVVEFHGWVAFLGERDNFDIYLNDDRVDDIHLVTRSDVEQALGAGWSAIGWHVVCDIGQSARDNGHAIVFDVRVRTQTIAQGHFRYKDRLETTTQPLKIVLHMPKTGGTSLRQALEEHRQNLFLLPLYHRDFSQIKNLSSLSMDRFDVAYGHVRYGIHDQIARPVTYMTVLRNPYDFVISLYFFAKYVQRDHNMLVAENIVDAVNTVKRLEFDNFYTRTIAGVSPEAPVTEENLQTAIENIDKHFSFIGLAERSRQSFQMFSKIFGLPLRYREENVTPDLIEREFMNFSEVNHEIRKCINLDLILYKYAIKKFWQMDLA</sequence>
<name>A0A6I4EIS0_AGRVI</name>
<dbReference type="EMBL" id="WPHU01000013">
    <property type="protein sequence ID" value="MVA59123.1"/>
    <property type="molecule type" value="Genomic_DNA"/>
</dbReference>
<dbReference type="PANTHER" id="PTHR32301:SF6">
    <property type="entry name" value="GOLVESIN-RELATED"/>
    <property type="match status" value="1"/>
</dbReference>
<dbReference type="PANTHER" id="PTHR32301">
    <property type="entry name" value="COUNTIN RECEPTOR CNR3-RELATED"/>
    <property type="match status" value="1"/>
</dbReference>
<gene>
    <name evidence="1" type="ORF">GOZ88_23740</name>
</gene>
<proteinExistence type="predicted"/>
<dbReference type="SUPFAM" id="SSF52540">
    <property type="entry name" value="P-loop containing nucleoside triphosphate hydrolases"/>
    <property type="match status" value="1"/>
</dbReference>
<protein>
    <recommendedName>
        <fullName evidence="3">Sulfotransferase family protein</fullName>
    </recommendedName>
</protein>
<dbReference type="InterPro" id="IPR053259">
    <property type="entry name" value="Golvesin-related_Golgi"/>
</dbReference>
<evidence type="ECO:0000313" key="2">
    <source>
        <dbReference type="Proteomes" id="UP000440716"/>
    </source>
</evidence>
<organism evidence="1 2">
    <name type="scientific">Agrobacterium vitis</name>
    <name type="common">Rhizobium vitis</name>
    <dbReference type="NCBI Taxonomy" id="373"/>
    <lineage>
        <taxon>Bacteria</taxon>
        <taxon>Pseudomonadati</taxon>
        <taxon>Pseudomonadota</taxon>
        <taxon>Alphaproteobacteria</taxon>
        <taxon>Hyphomicrobiales</taxon>
        <taxon>Rhizobiaceae</taxon>
        <taxon>Rhizobium/Agrobacterium group</taxon>
        <taxon>Agrobacterium</taxon>
    </lineage>
</organism>
<dbReference type="AlphaFoldDB" id="A0A6I4EIS0"/>
<dbReference type="Gene3D" id="3.40.50.300">
    <property type="entry name" value="P-loop containing nucleotide triphosphate hydrolases"/>
    <property type="match status" value="1"/>
</dbReference>
<dbReference type="RefSeq" id="WP_147274022.1">
    <property type="nucleotide sequence ID" value="NZ_CP055265.1"/>
</dbReference>
<comment type="caution">
    <text evidence="1">The sequence shown here is derived from an EMBL/GenBank/DDBJ whole genome shotgun (WGS) entry which is preliminary data.</text>
</comment>
<dbReference type="GeneID" id="60685116"/>
<accession>A0A6I4EIS0</accession>
<dbReference type="Proteomes" id="UP000440716">
    <property type="component" value="Unassembled WGS sequence"/>
</dbReference>
<dbReference type="InterPro" id="IPR027417">
    <property type="entry name" value="P-loop_NTPase"/>
</dbReference>
<evidence type="ECO:0000313" key="1">
    <source>
        <dbReference type="EMBL" id="MVA59123.1"/>
    </source>
</evidence>
<evidence type="ECO:0008006" key="3">
    <source>
        <dbReference type="Google" id="ProtNLM"/>
    </source>
</evidence>
<reference evidence="1 2" key="1">
    <citation type="submission" date="2019-12" db="EMBL/GenBank/DDBJ databases">
        <title>Whole-genome sequencing of Allorhizobium vitis.</title>
        <authorList>
            <person name="Gan H.M."/>
            <person name="Szegedi E."/>
            <person name="Burr T."/>
            <person name="Savka M.A."/>
        </authorList>
    </citation>
    <scope>NUCLEOTIDE SEQUENCE [LARGE SCALE GENOMIC DNA]</scope>
    <source>
        <strain evidence="1 2">CG415</strain>
    </source>
</reference>
<dbReference type="OrthoDB" id="7834699at2"/>